<keyword evidence="6" id="KW-1185">Reference proteome</keyword>
<evidence type="ECO:0000256" key="1">
    <source>
        <dbReference type="ARBA" id="ARBA00022723"/>
    </source>
</evidence>
<proteinExistence type="predicted"/>
<gene>
    <name evidence="5" type="ORF">PVAG01_00276</name>
</gene>
<organism evidence="5 6">
    <name type="scientific">Phlyctema vagabunda</name>
    <dbReference type="NCBI Taxonomy" id="108571"/>
    <lineage>
        <taxon>Eukaryota</taxon>
        <taxon>Fungi</taxon>
        <taxon>Dikarya</taxon>
        <taxon>Ascomycota</taxon>
        <taxon>Pezizomycotina</taxon>
        <taxon>Leotiomycetes</taxon>
        <taxon>Helotiales</taxon>
        <taxon>Dermateaceae</taxon>
        <taxon>Phlyctema</taxon>
    </lineage>
</organism>
<evidence type="ECO:0000313" key="6">
    <source>
        <dbReference type="Proteomes" id="UP001629113"/>
    </source>
</evidence>
<name>A0ABR4PTR9_9HELO</name>
<dbReference type="Proteomes" id="UP001629113">
    <property type="component" value="Unassembled WGS sequence"/>
</dbReference>
<feature type="region of interest" description="Disordered" evidence="3">
    <location>
        <begin position="375"/>
        <end position="422"/>
    </location>
</feature>
<evidence type="ECO:0000256" key="2">
    <source>
        <dbReference type="ARBA" id="ARBA00022833"/>
    </source>
</evidence>
<feature type="region of interest" description="Disordered" evidence="3">
    <location>
        <begin position="167"/>
        <end position="231"/>
    </location>
</feature>
<dbReference type="PROSITE" id="PS00478">
    <property type="entry name" value="LIM_DOMAIN_1"/>
    <property type="match status" value="1"/>
</dbReference>
<reference evidence="5 6" key="1">
    <citation type="submission" date="2024-06" db="EMBL/GenBank/DDBJ databases">
        <title>Complete genome of Phlyctema vagabunda strain 19-DSS-EL-015.</title>
        <authorList>
            <person name="Fiorenzani C."/>
        </authorList>
    </citation>
    <scope>NUCLEOTIDE SEQUENCE [LARGE SCALE GENOMIC DNA]</scope>
    <source>
        <strain evidence="5 6">19-DSS-EL-015</strain>
    </source>
</reference>
<keyword evidence="1" id="KW-0479">Metal-binding</keyword>
<dbReference type="EMBL" id="JBFCZG010000001">
    <property type="protein sequence ID" value="KAL3426767.1"/>
    <property type="molecule type" value="Genomic_DNA"/>
</dbReference>
<sequence length="560" mass="63359">MSTTAPKASLTRPISSFLCTVCWKFQYPPACPKLLDSSSRIVCAPCYNAILDLSICWRCGECVVRGEDVVSLGWCFWHRACFGCLVCGSYMNLDRFLNEIRTESLPSPSGSNLSSNSSLHDIREEGHSGLRGVELECIPLCDWCRVETEGRPEEQVLEEGLKTVTSFDGGLSRSRHDKMTKDAPTSAHKTREAPRLLSRSPQQARSPMRSGRRRSLFPLSKRKSRELDLHPEGRSEHLGLLGNAAIARISEDGSNDSDARYIEEPLSDDPSHVYVSILDPVAKATFVPGIAKPLPKWMAMLPNNVRREDEDDLNQKTMNKSSYALGLHPPNKHDCEHHGLSAPKVDSNRAPKISTATRTEKRGRASTMFQTIDLKRRKGKRRSSDMSVSTYKTAPEFPPAQILAPYSSPRPSETRKSSYKPRSSYFHDEAHKALELHDNPQCNEFCCELAKRPPRPDIHELERLDSTLHMSKTLPTSSEYLERYRPEKPAIKHPTYVAKEAESVLDRIKRQREKIRNLDDGSEESNRKKAAMMKVIQEEFGIDPRREDLNKQLKTLFGEE</sequence>
<protein>
    <submittedName>
        <fullName evidence="5">Mediator of rna polymerase ii transcription</fullName>
    </submittedName>
</protein>
<keyword evidence="2" id="KW-0862">Zinc</keyword>
<dbReference type="Gene3D" id="2.10.110.10">
    <property type="entry name" value="Cysteine Rich Protein"/>
    <property type="match status" value="1"/>
</dbReference>
<accession>A0ABR4PTR9</accession>
<feature type="compositionally biased region" description="Basic residues" evidence="3">
    <location>
        <begin position="210"/>
        <end position="224"/>
    </location>
</feature>
<evidence type="ECO:0000256" key="3">
    <source>
        <dbReference type="SAM" id="MobiDB-lite"/>
    </source>
</evidence>
<evidence type="ECO:0000313" key="5">
    <source>
        <dbReference type="EMBL" id="KAL3426767.1"/>
    </source>
</evidence>
<dbReference type="InterPro" id="IPR001781">
    <property type="entry name" value="Znf_LIM"/>
</dbReference>
<evidence type="ECO:0000259" key="4">
    <source>
        <dbReference type="PROSITE" id="PS00478"/>
    </source>
</evidence>
<comment type="caution">
    <text evidence="5">The sequence shown here is derived from an EMBL/GenBank/DDBJ whole genome shotgun (WGS) entry which is preliminary data.</text>
</comment>
<feature type="domain" description="LIM zinc-binding" evidence="4">
    <location>
        <begin position="56"/>
        <end position="91"/>
    </location>
</feature>